<dbReference type="EMBL" id="HBHW01023694">
    <property type="protein sequence ID" value="CAE0050191.1"/>
    <property type="molecule type" value="Transcribed_RNA"/>
</dbReference>
<dbReference type="GO" id="GO:0000981">
    <property type="term" value="F:DNA-binding transcription factor activity, RNA polymerase II-specific"/>
    <property type="evidence" value="ECO:0007669"/>
    <property type="project" value="TreeGrafter"/>
</dbReference>
<keyword evidence="6" id="KW-0539">Nucleus</keyword>
<dbReference type="SUPFAM" id="SSF57667">
    <property type="entry name" value="beta-beta-alpha zinc fingers"/>
    <property type="match status" value="3"/>
</dbReference>
<keyword evidence="2" id="KW-0479">Metal-binding</keyword>
<dbReference type="PROSITE" id="PS00028">
    <property type="entry name" value="ZINC_FINGER_C2H2_1"/>
    <property type="match status" value="4"/>
</dbReference>
<feature type="domain" description="C2H2-type" evidence="9">
    <location>
        <begin position="428"/>
        <end position="456"/>
    </location>
</feature>
<dbReference type="InterPro" id="IPR036236">
    <property type="entry name" value="Znf_C2H2_sf"/>
</dbReference>
<dbReference type="GO" id="GO:0000978">
    <property type="term" value="F:RNA polymerase II cis-regulatory region sequence-specific DNA binding"/>
    <property type="evidence" value="ECO:0007669"/>
    <property type="project" value="TreeGrafter"/>
</dbReference>
<evidence type="ECO:0000256" key="7">
    <source>
        <dbReference type="PROSITE-ProRule" id="PRU00042"/>
    </source>
</evidence>
<keyword evidence="4 7" id="KW-0863">Zinc-finger</keyword>
<feature type="domain" description="C2H2-type" evidence="9">
    <location>
        <begin position="341"/>
        <end position="369"/>
    </location>
</feature>
<proteinExistence type="predicted"/>
<protein>
    <recommendedName>
        <fullName evidence="9">C2H2-type domain-containing protein</fullName>
    </recommendedName>
</protein>
<dbReference type="Pfam" id="PF00096">
    <property type="entry name" value="zf-C2H2"/>
    <property type="match status" value="4"/>
</dbReference>
<dbReference type="PANTHER" id="PTHR23235">
    <property type="entry name" value="KRUEPPEL-LIKE TRANSCRIPTION FACTOR"/>
    <property type="match status" value="1"/>
</dbReference>
<gene>
    <name evidence="10" type="ORF">RMAR00112_LOCUS18190</name>
</gene>
<feature type="domain" description="C2H2-type" evidence="9">
    <location>
        <begin position="370"/>
        <end position="398"/>
    </location>
</feature>
<keyword evidence="3" id="KW-0677">Repeat</keyword>
<dbReference type="AlphaFoldDB" id="A0A7S2ZSM8"/>
<evidence type="ECO:0000256" key="4">
    <source>
        <dbReference type="ARBA" id="ARBA00022771"/>
    </source>
</evidence>
<comment type="subcellular location">
    <subcellularLocation>
        <location evidence="1">Nucleus</location>
    </subcellularLocation>
</comment>
<evidence type="ECO:0000256" key="5">
    <source>
        <dbReference type="ARBA" id="ARBA00022833"/>
    </source>
</evidence>
<dbReference type="PROSITE" id="PS50157">
    <property type="entry name" value="ZINC_FINGER_C2H2_2"/>
    <property type="match status" value="4"/>
</dbReference>
<dbReference type="SMART" id="SM00355">
    <property type="entry name" value="ZnF_C2H2"/>
    <property type="match status" value="4"/>
</dbReference>
<dbReference type="Gene3D" id="3.30.160.60">
    <property type="entry name" value="Classic Zinc Finger"/>
    <property type="match status" value="4"/>
</dbReference>
<feature type="compositionally biased region" description="Low complexity" evidence="8">
    <location>
        <begin position="325"/>
        <end position="337"/>
    </location>
</feature>
<dbReference type="FunFam" id="3.30.160.60:FF:000870">
    <property type="entry name" value="zinc finger protein 197 isoform X1"/>
    <property type="match status" value="1"/>
</dbReference>
<dbReference type="GO" id="GO:0008270">
    <property type="term" value="F:zinc ion binding"/>
    <property type="evidence" value="ECO:0007669"/>
    <property type="project" value="UniProtKB-KW"/>
</dbReference>
<feature type="domain" description="C2H2-type" evidence="9">
    <location>
        <begin position="399"/>
        <end position="427"/>
    </location>
</feature>
<evidence type="ECO:0000256" key="3">
    <source>
        <dbReference type="ARBA" id="ARBA00022737"/>
    </source>
</evidence>
<dbReference type="PANTHER" id="PTHR23235:SF120">
    <property type="entry name" value="KRUPPEL-LIKE FACTOR 15"/>
    <property type="match status" value="1"/>
</dbReference>
<organism evidence="10">
    <name type="scientific">Rhodosorus marinus</name>
    <dbReference type="NCBI Taxonomy" id="101924"/>
    <lineage>
        <taxon>Eukaryota</taxon>
        <taxon>Rhodophyta</taxon>
        <taxon>Stylonematophyceae</taxon>
        <taxon>Stylonematales</taxon>
        <taxon>Stylonemataceae</taxon>
        <taxon>Rhodosorus</taxon>
    </lineage>
</organism>
<evidence type="ECO:0000256" key="2">
    <source>
        <dbReference type="ARBA" id="ARBA00022723"/>
    </source>
</evidence>
<accession>A0A7S2ZSM8</accession>
<feature type="region of interest" description="Disordered" evidence="8">
    <location>
        <begin position="311"/>
        <end position="341"/>
    </location>
</feature>
<reference evidence="10" key="1">
    <citation type="submission" date="2021-01" db="EMBL/GenBank/DDBJ databases">
        <authorList>
            <person name="Corre E."/>
            <person name="Pelletier E."/>
            <person name="Niang G."/>
            <person name="Scheremetjew M."/>
            <person name="Finn R."/>
            <person name="Kale V."/>
            <person name="Holt S."/>
            <person name="Cochrane G."/>
            <person name="Meng A."/>
            <person name="Brown T."/>
            <person name="Cohen L."/>
        </authorList>
    </citation>
    <scope>NUCLEOTIDE SEQUENCE</scope>
    <source>
        <strain evidence="10">CCMP 769</strain>
    </source>
</reference>
<evidence type="ECO:0000259" key="9">
    <source>
        <dbReference type="PROSITE" id="PS50157"/>
    </source>
</evidence>
<name>A0A7S2ZSM8_9RHOD</name>
<evidence type="ECO:0000256" key="1">
    <source>
        <dbReference type="ARBA" id="ARBA00004123"/>
    </source>
</evidence>
<sequence>MESFGTLQFSSLSPHLEWDSLPMNWSLFRLHRQAVPYPGDWSVMLIDMRFKIPELTESVINASDTARMISFFTQPSLMMTEVHCDSYILGSGWTFLGGLPELDGLANGKHVGMQRIRFLSWLENDKARTLLSSEVRPGLIVFAKIAEVDGRHNQTTWGLVNQDDETVLHTHVHLERRTCDVCRSMGNACDDRICNFDQPFHDLRDIRRSLLKQMTTRSVNMQYTMAWLAGSFTIPCGPLEPMTVDTSCYVSGSSFDNALLAVLQSEVSSAHPPRSSFRFVKLVKDELDSLLDQGVRISPAEDQSLSFLGDCHSSSGEGSGHKEVSTSASEPSEPSSTAKKHVCDDCGASYGRAYHLKRHWKVVHQKRRDYPCSICDKTFTQSGHLNEHVRVMHSAENLFQCSRCDKSFGTSSKLTRHKLAVHENRRRFECNICMKRYKEKSYLKQHLRSQHGVQMEV</sequence>
<dbReference type="InterPro" id="IPR013087">
    <property type="entry name" value="Znf_C2H2_type"/>
</dbReference>
<evidence type="ECO:0000313" key="10">
    <source>
        <dbReference type="EMBL" id="CAE0050191.1"/>
    </source>
</evidence>
<evidence type="ECO:0000256" key="8">
    <source>
        <dbReference type="SAM" id="MobiDB-lite"/>
    </source>
</evidence>
<keyword evidence="5" id="KW-0862">Zinc</keyword>
<dbReference type="GO" id="GO:0005634">
    <property type="term" value="C:nucleus"/>
    <property type="evidence" value="ECO:0007669"/>
    <property type="project" value="UniProtKB-SubCell"/>
</dbReference>
<evidence type="ECO:0000256" key="6">
    <source>
        <dbReference type="ARBA" id="ARBA00023242"/>
    </source>
</evidence>